<protein>
    <recommendedName>
        <fullName evidence="2">Beta-glucuronidase C-terminal domain-containing protein</fullName>
    </recommendedName>
</protein>
<keyword evidence="4" id="KW-1185">Reference proteome</keyword>
<dbReference type="InterPro" id="IPR031728">
    <property type="entry name" value="GlcAase_C"/>
</dbReference>
<accession>A0A3N4L8D0</accession>
<dbReference type="SUPFAM" id="SSF51445">
    <property type="entry name" value="(Trans)glycosidases"/>
    <property type="match status" value="1"/>
</dbReference>
<feature type="chain" id="PRO_5018186303" description="Beta-glucuronidase C-terminal domain-containing protein" evidence="1">
    <location>
        <begin position="17"/>
        <end position="543"/>
    </location>
</feature>
<dbReference type="EMBL" id="ML119118">
    <property type="protein sequence ID" value="RPB14255.1"/>
    <property type="molecule type" value="Genomic_DNA"/>
</dbReference>
<reference evidence="3 4" key="1">
    <citation type="journal article" date="2018" name="Nat. Ecol. Evol.">
        <title>Pezizomycetes genomes reveal the molecular basis of ectomycorrhizal truffle lifestyle.</title>
        <authorList>
            <person name="Murat C."/>
            <person name="Payen T."/>
            <person name="Noel B."/>
            <person name="Kuo A."/>
            <person name="Morin E."/>
            <person name="Chen J."/>
            <person name="Kohler A."/>
            <person name="Krizsan K."/>
            <person name="Balestrini R."/>
            <person name="Da Silva C."/>
            <person name="Montanini B."/>
            <person name="Hainaut M."/>
            <person name="Levati E."/>
            <person name="Barry K.W."/>
            <person name="Belfiori B."/>
            <person name="Cichocki N."/>
            <person name="Clum A."/>
            <person name="Dockter R.B."/>
            <person name="Fauchery L."/>
            <person name="Guy J."/>
            <person name="Iotti M."/>
            <person name="Le Tacon F."/>
            <person name="Lindquist E.A."/>
            <person name="Lipzen A."/>
            <person name="Malagnac F."/>
            <person name="Mello A."/>
            <person name="Molinier V."/>
            <person name="Miyauchi S."/>
            <person name="Poulain J."/>
            <person name="Riccioni C."/>
            <person name="Rubini A."/>
            <person name="Sitrit Y."/>
            <person name="Splivallo R."/>
            <person name="Traeger S."/>
            <person name="Wang M."/>
            <person name="Zifcakova L."/>
            <person name="Wipf D."/>
            <person name="Zambonelli A."/>
            <person name="Paolocci F."/>
            <person name="Nowrousian M."/>
            <person name="Ottonello S."/>
            <person name="Baldrian P."/>
            <person name="Spatafora J.W."/>
            <person name="Henrissat B."/>
            <person name="Nagy L.G."/>
            <person name="Aury J.M."/>
            <person name="Wincker P."/>
            <person name="Grigoriev I.V."/>
            <person name="Bonfante P."/>
            <person name="Martin F.M."/>
        </authorList>
    </citation>
    <scope>NUCLEOTIDE SEQUENCE [LARGE SCALE GENOMIC DNA]</scope>
    <source>
        <strain evidence="3 4">CCBAS932</strain>
    </source>
</reference>
<evidence type="ECO:0000313" key="4">
    <source>
        <dbReference type="Proteomes" id="UP000277580"/>
    </source>
</evidence>
<keyword evidence="1" id="KW-0732">Signal</keyword>
<sequence length="543" mass="58917">MYTPYLLLLSCSAALAAPSSSTSRSTIKLPLPPHPPSNLSPVLDRALGSLSIELSYFSDFAGNLSNPNTLFARAINNLYQRTGKHPDIRPGGITADSAWFVEDAPAIVRDLSASGGIYRTTLGPAWYESFTTLPSDIHYVVNLNFQNNSLALTTEQMRSALQYIPHDQIDAFELGNEGDHYPSTFDQQSGNGPWSMETYTIKYLNWTSSLAESLNITTPIFSAGTFADDPPSGAFNITGILAHGADSNGLTLAYSQHMYQYSTCDPPRNQKATLENLVNHANITAYVDLWIPQIQAADAAGGEFFVGEYNSVSCSGKLNVTDTFGQALWVVDTTLWAAYRGAKRMYLHNGATLVLQSAVQANTPGYSKYNLIMPHDSSETGPARLSPSYVGYLMIGEAVGAGGESRLAPIETEIESLGVYGVWEKGTLQRIVALNMDPWNGTSTYWDWNSTATALPAATGAEMVRPGVVLDLGRTGRKAVVKRMTAPGLNEKNPHLVTWAGQEYYAGAPVGKYKEEVVRDGRVFVGASEAVLIFLDSEPGRYN</sequence>
<dbReference type="Gene3D" id="3.20.20.80">
    <property type="entry name" value="Glycosidases"/>
    <property type="match status" value="1"/>
</dbReference>
<proteinExistence type="predicted"/>
<dbReference type="InterPro" id="IPR017853">
    <property type="entry name" value="GH"/>
</dbReference>
<dbReference type="PANTHER" id="PTHR36183">
    <property type="entry name" value="BETA-GLUCURONIDASE"/>
    <property type="match status" value="1"/>
</dbReference>
<gene>
    <name evidence="3" type="ORF">P167DRAFT_572417</name>
</gene>
<dbReference type="OrthoDB" id="2796951at2759"/>
<organism evidence="3 4">
    <name type="scientific">Morchella conica CCBAS932</name>
    <dbReference type="NCBI Taxonomy" id="1392247"/>
    <lineage>
        <taxon>Eukaryota</taxon>
        <taxon>Fungi</taxon>
        <taxon>Dikarya</taxon>
        <taxon>Ascomycota</taxon>
        <taxon>Pezizomycotina</taxon>
        <taxon>Pezizomycetes</taxon>
        <taxon>Pezizales</taxon>
        <taxon>Morchellaceae</taxon>
        <taxon>Morchella</taxon>
    </lineage>
</organism>
<dbReference type="Pfam" id="PF16862">
    <property type="entry name" value="Glyco_hydro_79C"/>
    <property type="match status" value="1"/>
</dbReference>
<dbReference type="AlphaFoldDB" id="A0A3N4L8D0"/>
<dbReference type="InParanoid" id="A0A3N4L8D0"/>
<dbReference type="Proteomes" id="UP000277580">
    <property type="component" value="Unassembled WGS sequence"/>
</dbReference>
<evidence type="ECO:0000259" key="2">
    <source>
        <dbReference type="Pfam" id="PF16862"/>
    </source>
</evidence>
<evidence type="ECO:0000313" key="3">
    <source>
        <dbReference type="EMBL" id="RPB14255.1"/>
    </source>
</evidence>
<dbReference type="PANTHER" id="PTHR36183:SF2">
    <property type="entry name" value="BETA-GLUCURONIDASE C-TERMINAL DOMAIN-CONTAINING PROTEIN"/>
    <property type="match status" value="1"/>
</dbReference>
<name>A0A3N4L8D0_9PEZI</name>
<evidence type="ECO:0000256" key="1">
    <source>
        <dbReference type="SAM" id="SignalP"/>
    </source>
</evidence>
<dbReference type="InterPro" id="IPR052974">
    <property type="entry name" value="GH79_Enzymes"/>
</dbReference>
<feature type="domain" description="Beta-glucuronidase C-terminal" evidence="2">
    <location>
        <begin position="420"/>
        <end position="532"/>
    </location>
</feature>
<feature type="signal peptide" evidence="1">
    <location>
        <begin position="1"/>
        <end position="16"/>
    </location>
</feature>